<dbReference type="PANTHER" id="PTHR45339">
    <property type="entry name" value="HYBRID SIGNAL TRANSDUCTION HISTIDINE KINASE J"/>
    <property type="match status" value="1"/>
</dbReference>
<dbReference type="GO" id="GO:0005524">
    <property type="term" value="F:ATP binding"/>
    <property type="evidence" value="ECO:0007669"/>
    <property type="project" value="UniProtKB-KW"/>
</dbReference>
<dbReference type="InterPro" id="IPR000014">
    <property type="entry name" value="PAS"/>
</dbReference>
<keyword evidence="11" id="KW-0067">ATP-binding</keyword>
<keyword evidence="14" id="KW-0843">Virulence</keyword>
<dbReference type="InterPro" id="IPR013655">
    <property type="entry name" value="PAS_fold_3"/>
</dbReference>
<evidence type="ECO:0000256" key="1">
    <source>
        <dbReference type="ARBA" id="ARBA00000085"/>
    </source>
</evidence>
<dbReference type="InterPro" id="IPR005467">
    <property type="entry name" value="His_kinase_dom"/>
</dbReference>
<evidence type="ECO:0000259" key="23">
    <source>
        <dbReference type="PROSITE" id="PS50109"/>
    </source>
</evidence>
<dbReference type="Gene3D" id="3.40.50.2300">
    <property type="match status" value="2"/>
</dbReference>
<dbReference type="Proteomes" id="UP000000450">
    <property type="component" value="Chromosome"/>
</dbReference>
<feature type="domain" description="PAC" evidence="26">
    <location>
        <begin position="689"/>
        <end position="741"/>
    </location>
</feature>
<dbReference type="RefSeq" id="WP_015912689.1">
    <property type="nucleotide sequence ID" value="NC_011992.1"/>
</dbReference>
<dbReference type="SUPFAM" id="SSF103190">
    <property type="entry name" value="Sensory domain-like"/>
    <property type="match status" value="1"/>
</dbReference>
<dbReference type="GO" id="GO:0005886">
    <property type="term" value="C:plasma membrane"/>
    <property type="evidence" value="ECO:0007669"/>
    <property type="project" value="UniProtKB-SubCell"/>
</dbReference>
<keyword evidence="9" id="KW-0547">Nucleotide-binding</keyword>
<dbReference type="CDD" id="cd00082">
    <property type="entry name" value="HisKA"/>
    <property type="match status" value="1"/>
</dbReference>
<dbReference type="CDD" id="cd16922">
    <property type="entry name" value="HATPase_EvgS-ArcB-TorS-like"/>
    <property type="match status" value="1"/>
</dbReference>
<evidence type="ECO:0000256" key="10">
    <source>
        <dbReference type="ARBA" id="ARBA00022777"/>
    </source>
</evidence>
<dbReference type="Gene3D" id="1.10.287.130">
    <property type="match status" value="1"/>
</dbReference>
<feature type="modified residue" description="Phosphohistidine" evidence="20">
    <location>
        <position position="1472"/>
    </location>
</feature>
<dbReference type="SMART" id="SM00387">
    <property type="entry name" value="HATPase_c"/>
    <property type="match status" value="1"/>
</dbReference>
<dbReference type="SUPFAM" id="SSF55874">
    <property type="entry name" value="ATPase domain of HSP90 chaperone/DNA topoisomerase II/histidine kinase"/>
    <property type="match status" value="1"/>
</dbReference>
<keyword evidence="4" id="KW-1003">Cell membrane</keyword>
<dbReference type="PANTHER" id="PTHR45339:SF1">
    <property type="entry name" value="HYBRID SIGNAL TRANSDUCTION HISTIDINE KINASE J"/>
    <property type="match status" value="1"/>
</dbReference>
<evidence type="ECO:0000256" key="9">
    <source>
        <dbReference type="ARBA" id="ARBA00022741"/>
    </source>
</evidence>
<keyword evidence="15 22" id="KW-0472">Membrane</keyword>
<feature type="domain" description="PAS" evidence="25">
    <location>
        <begin position="742"/>
        <end position="814"/>
    </location>
</feature>
<comment type="catalytic activity">
    <reaction evidence="1">
        <text>ATP + protein L-histidine = ADP + protein N-phospho-L-histidine.</text>
        <dbReference type="EC" id="2.7.13.3"/>
    </reaction>
</comment>
<dbReference type="InterPro" id="IPR013656">
    <property type="entry name" value="PAS_4"/>
</dbReference>
<dbReference type="PRINTS" id="PR00344">
    <property type="entry name" value="BCTRLSENSOR"/>
</dbReference>
<evidence type="ECO:0000256" key="13">
    <source>
        <dbReference type="ARBA" id="ARBA00023012"/>
    </source>
</evidence>
<dbReference type="NCBIfam" id="TIGR00229">
    <property type="entry name" value="sensory_box"/>
    <property type="match status" value="4"/>
</dbReference>
<evidence type="ECO:0000256" key="21">
    <source>
        <dbReference type="PROSITE-ProRule" id="PRU00169"/>
    </source>
</evidence>
<dbReference type="PROSITE" id="PS50110">
    <property type="entry name" value="RESPONSE_REGULATORY"/>
    <property type="match status" value="2"/>
</dbReference>
<evidence type="ECO:0000313" key="28">
    <source>
        <dbReference type="EMBL" id="ACM32439.1"/>
    </source>
</evidence>
<feature type="domain" description="Histidine kinase" evidence="23">
    <location>
        <begin position="887"/>
        <end position="1108"/>
    </location>
</feature>
<evidence type="ECO:0000256" key="7">
    <source>
        <dbReference type="ARBA" id="ARBA00022692"/>
    </source>
</evidence>
<feature type="modified residue" description="4-aspartylphosphate" evidence="21">
    <location>
        <position position="1179"/>
    </location>
</feature>
<dbReference type="Gene3D" id="2.10.70.100">
    <property type="match status" value="1"/>
</dbReference>
<feature type="transmembrane region" description="Helical" evidence="22">
    <location>
        <begin position="315"/>
        <end position="333"/>
    </location>
</feature>
<dbReference type="InterPro" id="IPR036890">
    <property type="entry name" value="HATPase_C_sf"/>
</dbReference>
<dbReference type="Pfam" id="PF08448">
    <property type="entry name" value="PAS_4"/>
    <property type="match status" value="1"/>
</dbReference>
<keyword evidence="6 28" id="KW-0808">Transferase</keyword>
<feature type="domain" description="PAC" evidence="26">
    <location>
        <begin position="817"/>
        <end position="869"/>
    </location>
</feature>
<name>A0A9J9U9P8_ACIET</name>
<dbReference type="InterPro" id="IPR008207">
    <property type="entry name" value="Sig_transdc_His_kin_Hpt_dom"/>
</dbReference>
<dbReference type="Gene3D" id="3.30.450.20">
    <property type="entry name" value="PAS domain"/>
    <property type="match status" value="6"/>
</dbReference>
<keyword evidence="10 28" id="KW-0418">Kinase</keyword>
<evidence type="ECO:0000256" key="8">
    <source>
        <dbReference type="ARBA" id="ARBA00022729"/>
    </source>
</evidence>
<dbReference type="InterPro" id="IPR036641">
    <property type="entry name" value="HPT_dom_sf"/>
</dbReference>
<dbReference type="Pfam" id="PF02518">
    <property type="entry name" value="HATPase_c"/>
    <property type="match status" value="1"/>
</dbReference>
<comment type="function">
    <text evidence="16">Member of the two-component regulatory system BvgS/BvgA. Phosphorylates BvgA via a four-step phosphorelay in response to environmental signals.</text>
</comment>
<dbReference type="SUPFAM" id="SSF47384">
    <property type="entry name" value="Homodimeric domain of signal transducing histidine kinase"/>
    <property type="match status" value="1"/>
</dbReference>
<dbReference type="InterPro" id="IPR001789">
    <property type="entry name" value="Sig_transdc_resp-reg_receiver"/>
</dbReference>
<dbReference type="CDD" id="cd17546">
    <property type="entry name" value="REC_hyHK_CKI1_RcsC-like"/>
    <property type="match status" value="2"/>
</dbReference>
<keyword evidence="13" id="KW-0902">Two-component regulatory system</keyword>
<evidence type="ECO:0000256" key="4">
    <source>
        <dbReference type="ARBA" id="ARBA00022475"/>
    </source>
</evidence>
<dbReference type="EMBL" id="CP001392">
    <property type="protein sequence ID" value="ACM32439.1"/>
    <property type="molecule type" value="Genomic_DNA"/>
</dbReference>
<dbReference type="SUPFAM" id="SSF47226">
    <property type="entry name" value="Histidine-containing phosphotransfer domain, HPT domain"/>
    <property type="match status" value="1"/>
</dbReference>
<dbReference type="InterPro" id="IPR000700">
    <property type="entry name" value="PAS-assoc_C"/>
</dbReference>
<dbReference type="Pfam" id="PF13426">
    <property type="entry name" value="PAS_9"/>
    <property type="match status" value="1"/>
</dbReference>
<feature type="domain" description="PAC" evidence="26">
    <location>
        <begin position="419"/>
        <end position="473"/>
    </location>
</feature>
<dbReference type="Gene3D" id="1.20.120.160">
    <property type="entry name" value="HPT domain"/>
    <property type="match status" value="1"/>
</dbReference>
<dbReference type="Pfam" id="PF00072">
    <property type="entry name" value="Response_reg"/>
    <property type="match status" value="2"/>
</dbReference>
<dbReference type="InterPro" id="IPR036097">
    <property type="entry name" value="HisK_dim/P_sf"/>
</dbReference>
<feature type="domain" description="Response regulatory" evidence="24">
    <location>
        <begin position="1125"/>
        <end position="1246"/>
    </location>
</feature>
<keyword evidence="8" id="KW-0732">Signal</keyword>
<organism evidence="28 29">
    <name type="scientific">Acidovorax ebreus (strain TPSY)</name>
    <name type="common">Diaphorobacter sp. (strain TPSY)</name>
    <dbReference type="NCBI Taxonomy" id="535289"/>
    <lineage>
        <taxon>Bacteria</taxon>
        <taxon>Pseudomonadati</taxon>
        <taxon>Pseudomonadota</taxon>
        <taxon>Betaproteobacteria</taxon>
        <taxon>Burkholderiales</taxon>
        <taxon>Comamonadaceae</taxon>
        <taxon>Diaphorobacter</taxon>
    </lineage>
</organism>
<evidence type="ECO:0000313" key="29">
    <source>
        <dbReference type="Proteomes" id="UP000000450"/>
    </source>
</evidence>
<dbReference type="EC" id="2.7.13.3" evidence="3"/>
<feature type="transmembrane region" description="Helical" evidence="22">
    <location>
        <begin position="25"/>
        <end position="47"/>
    </location>
</feature>
<dbReference type="Pfam" id="PF01627">
    <property type="entry name" value="Hpt"/>
    <property type="match status" value="1"/>
</dbReference>
<evidence type="ECO:0000259" key="26">
    <source>
        <dbReference type="PROSITE" id="PS50113"/>
    </source>
</evidence>
<dbReference type="PROSITE" id="PS50109">
    <property type="entry name" value="HIS_KIN"/>
    <property type="match status" value="1"/>
</dbReference>
<evidence type="ECO:0000256" key="18">
    <source>
        <dbReference type="ARBA" id="ARBA00068150"/>
    </source>
</evidence>
<keyword evidence="29" id="KW-1185">Reference proteome</keyword>
<dbReference type="FunFam" id="1.10.287.130:FF:000002">
    <property type="entry name" value="Two-component osmosensing histidine kinase"/>
    <property type="match status" value="1"/>
</dbReference>
<evidence type="ECO:0000256" key="16">
    <source>
        <dbReference type="ARBA" id="ARBA00058004"/>
    </source>
</evidence>
<evidence type="ECO:0000259" key="27">
    <source>
        <dbReference type="PROSITE" id="PS50894"/>
    </source>
</evidence>
<dbReference type="SMART" id="SM00073">
    <property type="entry name" value="HPT"/>
    <property type="match status" value="1"/>
</dbReference>
<dbReference type="PROSITE" id="PS50112">
    <property type="entry name" value="PAS"/>
    <property type="match status" value="2"/>
</dbReference>
<evidence type="ECO:0000259" key="25">
    <source>
        <dbReference type="PROSITE" id="PS50112"/>
    </source>
</evidence>
<dbReference type="SUPFAM" id="SSF52172">
    <property type="entry name" value="CheY-like"/>
    <property type="match status" value="2"/>
</dbReference>
<evidence type="ECO:0000256" key="2">
    <source>
        <dbReference type="ARBA" id="ARBA00004651"/>
    </source>
</evidence>
<dbReference type="GO" id="GO:0000155">
    <property type="term" value="F:phosphorelay sensor kinase activity"/>
    <property type="evidence" value="ECO:0007669"/>
    <property type="project" value="InterPro"/>
</dbReference>
<feature type="domain" description="PAS" evidence="25">
    <location>
        <begin position="348"/>
        <end position="393"/>
    </location>
</feature>
<dbReference type="SMART" id="SM00388">
    <property type="entry name" value="HisKA"/>
    <property type="match status" value="1"/>
</dbReference>
<keyword evidence="5 21" id="KW-0597">Phosphoprotein</keyword>
<dbReference type="SMART" id="SM00086">
    <property type="entry name" value="PAC"/>
    <property type="match status" value="3"/>
</dbReference>
<evidence type="ECO:0000256" key="17">
    <source>
        <dbReference type="ARBA" id="ARBA00064003"/>
    </source>
</evidence>
<evidence type="ECO:0000256" key="6">
    <source>
        <dbReference type="ARBA" id="ARBA00022679"/>
    </source>
</evidence>
<dbReference type="Pfam" id="PF08447">
    <property type="entry name" value="PAS_3"/>
    <property type="match status" value="1"/>
</dbReference>
<dbReference type="KEGG" id="dia:Dtpsy_0961"/>
<evidence type="ECO:0000256" key="12">
    <source>
        <dbReference type="ARBA" id="ARBA00022989"/>
    </source>
</evidence>
<sequence>MPERKERLAVLRDSLRDPQGRWLRGALWVLVLAALGAWLAVEAVALVRSEQRQHERNQLLEGMEQTLLGESSNGPLLGMVTLLGLSEPSLKAAAQGFLPYDAPPVLARLGVIRGRFMVDGAYVIARDGTVVAHDTAGNRTTGAQLGHRPYFQQALQGNASVYAALGGTSQERGLYYAAPLYESDTPSSPIIGVVAVKVGFSHFDRLLTRAGHPVLLMSPQGVVFSSTRPEWLYAMTAPLTQERIDAVRSTRQFGSRFDNGLVSALPFSIDSREALIDGVRYAVGRRAVDWEDPAGPWQLVLLDDMSAIMPMGLRWMVGGGAFALFALVGAMALDALRNRRRLAESMQRFSVLGAALENSPISIVITDAEGVIAWVNPQYERNTGYTLGEVRGRKPSIAASEHTPAGTYRDMWSRLLAGHSWRGRFVNRRRDGTLYHEEATLSPVFDAKGRRIAIVGLLQDVTARIEAAQELERRERHLSELLEQQTALFDNAPPIVLVCDGQIRQFNRALAELLRSSDEALAGTPVQELFGGEAGYGAFTARTVPMLLAGGSVREQAVLRRPDGTSFTARMAGRGLKMEGVQIASLWVIEDVTEAQRAEAATREANARLELAQEAGHIGVFDYNLLTQRMVWSPQLEQLYGAASLPAQKDGHAAERPFQAWVDVIHPEDRARVQGLLAQAQAGQGGGRLRDSWRIVRADGSTRWILCTARVVRDEAGQAARIIGVQVDVHDQKMLEARVAEQLAFQQALIDAIPVPLFYKDAQGRYLGFNRAYVQAFDIHTEDFIGKTVLDLEFLPMLERERLHADTEAALRGAQSVHREVAMPYADGLVHHTMFWLHGFNRPDGSAGGVIGTFVDVSDRQRAEVELRRAKELAEETAALKSRFLANMSHEIRTPLNAIIGMSHLALKSGLDARQSGYVVRMQQAGQHLLGVINDILDFSKIEAGKLVVERSPFALDRMLEGVADVVGFKAAAKGLELVLDVAPDVPQHLVGDALRLGQILINFANNAVKFTEQGEIHLLVRLERNEGARVWLRFEVRDTGIGIAPQQMQRLFQSFEQADTSTTRRYGGTGLGLAISKSLAELMGGEVGVRSELGHGSAFWVTVPLERGEPLPRALLRSDWRGCRVLVVDDNHTAAQVLVDMLQTMGLQATQVHSGVQALQALRDAVAEQRPYGLLLLDWHMPGMDGIELARRIRGLGLAHIPQMLMVTAHGRDEVMDAARSAGIDNVLVKPVSASVLFDTLMQPLAQAWDVHPLPRSASGAAPAVLRGAVVLLVEDNELNQIVAQELLRDAGMHVDVASNGQEAIACIDRRRYDVVLMDMQMPVMDGETATRQLRADPRHAGLPIIAMTANAMQADRERCFAAGMNDHVPKPIDPDVLWATLVRWLSPRPEAASHSPAPPANAPLASAFAPALPQGVPGLDTALGLKRASGKPGLYAELLQRFALSQSDVVQNLQAAIQAEDWALAERTAHTLRSVAANLGAQPVSRHAQALEQALRSQAPAETLQPLLAALAEHMAPLLQALGAWTRQAPGAGAREATVPPQTPAQLLRGLRTLLRADDPAAGDYLQRNAAGLAALLGADFDALERSVRSFAYDDALRRLEACPAAPAE</sequence>
<dbReference type="InterPro" id="IPR003661">
    <property type="entry name" value="HisK_dim/P_dom"/>
</dbReference>
<dbReference type="PROSITE" id="PS50113">
    <property type="entry name" value="PAC"/>
    <property type="match status" value="3"/>
</dbReference>
<dbReference type="Pfam" id="PF00989">
    <property type="entry name" value="PAS"/>
    <property type="match status" value="1"/>
</dbReference>
<dbReference type="InterPro" id="IPR003594">
    <property type="entry name" value="HATPase_dom"/>
</dbReference>
<comment type="subcellular location">
    <subcellularLocation>
        <location evidence="2">Cell membrane</location>
        <topology evidence="2">Multi-pass membrane protein</topology>
    </subcellularLocation>
</comment>
<evidence type="ECO:0000256" key="3">
    <source>
        <dbReference type="ARBA" id="ARBA00012438"/>
    </source>
</evidence>
<keyword evidence="7 22" id="KW-0812">Transmembrane</keyword>
<dbReference type="InterPro" id="IPR013767">
    <property type="entry name" value="PAS_fold"/>
</dbReference>
<dbReference type="SMART" id="SM00448">
    <property type="entry name" value="REC"/>
    <property type="match status" value="2"/>
</dbReference>
<dbReference type="SMART" id="SM00091">
    <property type="entry name" value="PAS"/>
    <property type="match status" value="4"/>
</dbReference>
<evidence type="ECO:0000256" key="11">
    <source>
        <dbReference type="ARBA" id="ARBA00022840"/>
    </source>
</evidence>
<evidence type="ECO:0000256" key="20">
    <source>
        <dbReference type="PROSITE-ProRule" id="PRU00110"/>
    </source>
</evidence>
<dbReference type="GO" id="GO:0006355">
    <property type="term" value="P:regulation of DNA-templated transcription"/>
    <property type="evidence" value="ECO:0007669"/>
    <property type="project" value="InterPro"/>
</dbReference>
<dbReference type="Gene3D" id="3.30.565.10">
    <property type="entry name" value="Histidine kinase-like ATPase, C-terminal domain"/>
    <property type="match status" value="1"/>
</dbReference>
<keyword evidence="12 22" id="KW-1133">Transmembrane helix</keyword>
<evidence type="ECO:0000256" key="5">
    <source>
        <dbReference type="ARBA" id="ARBA00022553"/>
    </source>
</evidence>
<dbReference type="InterPro" id="IPR029151">
    <property type="entry name" value="Sensor-like_sf"/>
</dbReference>
<protein>
    <recommendedName>
        <fullName evidence="18">Sensory/regulatory protein RpfC</fullName>
        <ecNumber evidence="3">2.7.13.3</ecNumber>
    </recommendedName>
    <alternativeName>
        <fullName evidence="19">Virulence sensor protein BvgS</fullName>
    </alternativeName>
</protein>
<dbReference type="FunFam" id="3.30.565.10:FF:000010">
    <property type="entry name" value="Sensor histidine kinase RcsC"/>
    <property type="match status" value="1"/>
</dbReference>
<dbReference type="InterPro" id="IPR011006">
    <property type="entry name" value="CheY-like_superfamily"/>
</dbReference>
<comment type="subunit">
    <text evidence="17">At low DSF concentrations, interacts with RpfF.</text>
</comment>
<evidence type="ECO:0000256" key="14">
    <source>
        <dbReference type="ARBA" id="ARBA00023026"/>
    </source>
</evidence>
<dbReference type="Pfam" id="PF00512">
    <property type="entry name" value="HisKA"/>
    <property type="match status" value="1"/>
</dbReference>
<dbReference type="InterPro" id="IPR035965">
    <property type="entry name" value="PAS-like_dom_sf"/>
</dbReference>
<dbReference type="InterPro" id="IPR001610">
    <property type="entry name" value="PAC"/>
</dbReference>
<evidence type="ECO:0000256" key="19">
    <source>
        <dbReference type="ARBA" id="ARBA00070152"/>
    </source>
</evidence>
<proteinExistence type="predicted"/>
<accession>A0A9J9U9P8</accession>
<dbReference type="InterPro" id="IPR004358">
    <property type="entry name" value="Sig_transdc_His_kin-like_C"/>
</dbReference>
<feature type="domain" description="HPt" evidence="27">
    <location>
        <begin position="1433"/>
        <end position="1527"/>
    </location>
</feature>
<feature type="domain" description="Response regulatory" evidence="24">
    <location>
        <begin position="1271"/>
        <end position="1387"/>
    </location>
</feature>
<evidence type="ECO:0000256" key="22">
    <source>
        <dbReference type="SAM" id="Phobius"/>
    </source>
</evidence>
<reference evidence="28 29" key="1">
    <citation type="journal article" date="2010" name="J. Bacteriol.">
        <title>Completed genome sequence of the anaerobic iron-oxidizing bacterium Acidovorax ebreus strain TPSY.</title>
        <authorList>
            <person name="Byrne-Bailey K.G."/>
            <person name="Weber K.A."/>
            <person name="Chair A.H."/>
            <person name="Bose S."/>
            <person name="Knox T."/>
            <person name="Spanbauer T.L."/>
            <person name="Chertkov O."/>
            <person name="Coates J.D."/>
        </authorList>
    </citation>
    <scope>NUCLEOTIDE SEQUENCE [LARGE SCALE GENOMIC DNA]</scope>
    <source>
        <strain evidence="28 29">TPSY</strain>
    </source>
</reference>
<gene>
    <name evidence="28" type="ordered locus">Dtpsy_0961</name>
</gene>
<feature type="modified residue" description="4-aspartylphosphate" evidence="21">
    <location>
        <position position="1320"/>
    </location>
</feature>
<dbReference type="SUPFAM" id="SSF55785">
    <property type="entry name" value="PYP-like sensor domain (PAS domain)"/>
    <property type="match status" value="4"/>
</dbReference>
<evidence type="ECO:0000256" key="15">
    <source>
        <dbReference type="ARBA" id="ARBA00023136"/>
    </source>
</evidence>
<dbReference type="CDD" id="cd00130">
    <property type="entry name" value="PAS"/>
    <property type="match status" value="3"/>
</dbReference>
<dbReference type="PROSITE" id="PS50894">
    <property type="entry name" value="HPT"/>
    <property type="match status" value="1"/>
</dbReference>
<evidence type="ECO:0000259" key="24">
    <source>
        <dbReference type="PROSITE" id="PS50110"/>
    </source>
</evidence>